<organismHost>
    <name type="scientific">Acanthamoeba polyphaga</name>
    <name type="common">Amoeba</name>
    <dbReference type="NCBI Taxonomy" id="5757"/>
</organismHost>
<evidence type="ECO:0000313" key="6">
    <source>
        <dbReference type="Proteomes" id="UP000240552"/>
    </source>
</evidence>
<feature type="compositionally biased region" description="Low complexity" evidence="1">
    <location>
        <begin position="246"/>
        <end position="262"/>
    </location>
</feature>
<feature type="region of interest" description="Disordered" evidence="1">
    <location>
        <begin position="226"/>
        <end position="263"/>
    </location>
</feature>
<dbReference type="EMBL" id="JN036606">
    <property type="protein sequence ID" value="AEJ34401.1"/>
    <property type="molecule type" value="Genomic_DNA"/>
</dbReference>
<name>A0A0G2Y4R1_MIMIV</name>
<dbReference type="Proteomes" id="UP000240552">
    <property type="component" value="Segment"/>
</dbReference>
<feature type="compositionally biased region" description="Polar residues" evidence="1">
    <location>
        <begin position="226"/>
        <end position="244"/>
    </location>
</feature>
<dbReference type="KEGG" id="vg:9924767"/>
<gene>
    <name evidence="2" type="primary">L167</name>
    <name evidence="3" type="ORF">MIMI_L167</name>
</gene>
<evidence type="ECO:0000313" key="4">
    <source>
        <dbReference type="EMBL" id="AKI80823.1"/>
    </source>
</evidence>
<organism evidence="2 5">
    <name type="scientific">Acanthamoeba polyphaga mimivirus</name>
    <name type="common">APMV</name>
    <dbReference type="NCBI Taxonomy" id="212035"/>
    <lineage>
        <taxon>Viruses</taxon>
        <taxon>Varidnaviria</taxon>
        <taxon>Bamfordvirae</taxon>
        <taxon>Nucleocytoviricota</taxon>
        <taxon>Megaviricetes</taxon>
        <taxon>Imitervirales</taxon>
        <taxon>Mimiviridae</taxon>
        <taxon>Megamimivirinae</taxon>
        <taxon>Mimivirus</taxon>
        <taxon>Mimivirus bradfordmassiliense</taxon>
    </lineage>
</organism>
<reference evidence="3 6" key="1">
    <citation type="journal article" date="2011" name="Proc. Natl. Acad. Sci. U.S.A.">
        <title>Mimivirus shows dramatic genome reduction after intraamoebal culture.</title>
        <authorList>
            <person name="Boyer M."/>
            <person name="Azza S."/>
            <person name="Barrassi L."/>
            <person name="Klose T."/>
            <person name="Campocasso A."/>
            <person name="Pagnier I."/>
            <person name="Fournous G."/>
            <person name="Borg A."/>
            <person name="Robert C."/>
            <person name="Zhang X."/>
            <person name="Desnues C."/>
            <person name="Henrissat B."/>
            <person name="Rossmann M.G."/>
            <person name="La Scola B."/>
            <person name="Raoult D."/>
        </authorList>
    </citation>
    <scope>NUCLEOTIDE SEQUENCE [LARGE SCALE GENOMIC DNA]</scope>
    <source>
        <strain evidence="3">M4</strain>
    </source>
</reference>
<dbReference type="EMBL" id="HQ336222">
    <property type="protein sequence ID" value="ADO18019.1"/>
    <property type="molecule type" value="Genomic_DNA"/>
</dbReference>
<evidence type="ECO:0000313" key="2">
    <source>
        <dbReference type="EMBL" id="ADO18019.1"/>
    </source>
</evidence>
<evidence type="ECO:0000256" key="1">
    <source>
        <dbReference type="SAM" id="MobiDB-lite"/>
    </source>
</evidence>
<evidence type="ECO:0000313" key="5">
    <source>
        <dbReference type="Proteomes" id="UP000201519"/>
    </source>
</evidence>
<reference evidence="2 5" key="2">
    <citation type="journal article" date="2011" name="Virol. J.">
        <title>Breaking the 1000-gene barrier for Mimivirus using ultra-deep genome and transcriptome sequencing.</title>
        <authorList>
            <person name="Legendre M."/>
            <person name="Santini S."/>
            <person name="Rico A."/>
            <person name="Abergel C."/>
            <person name="Claverie J.M."/>
        </authorList>
    </citation>
    <scope>NUCLEOTIDE SEQUENCE [LARGE SCALE GENOMIC DNA]</scope>
</reference>
<accession>E3VYX3</accession>
<sequence length="304" mass="35862">MDNINCLFNELLVIIIDFLSDNDKIKFITTCSRLYWFIDKIHYNSVYDYNKISHLSFVDKFKRIRFHAVNAGSIPSIVTDLVLDNNFTDSLKTCNLSKLLRIKLNFHQYKKNRNHILSNVKIDCSNSITISQIRYKTLKPTRLFSLIEPFSLLRPFILSDPYPINRIQIKGYDRDTNYGIPVHTPPEEILEDFGKHLEDIDKLITKNYKKFFPIKKSRPAYIPIVSRNSESSRQSNLNSPNDSVKFNEFNKSNKSTKTNPNNIHNIVTTMNSNKNFHKNKYKYQNRIIPKHSKYPKKFSKNKYH</sequence>
<proteinExistence type="predicted"/>
<dbReference type="GeneID" id="9924767"/>
<protein>
    <submittedName>
        <fullName evidence="3">Uncharacterized protein L167</fullName>
    </submittedName>
</protein>
<evidence type="ECO:0000313" key="3">
    <source>
        <dbReference type="EMBL" id="AEJ34401.1"/>
    </source>
</evidence>
<dbReference type="EMBL" id="KM982403">
    <property type="protein sequence ID" value="AKI80823.1"/>
    <property type="molecule type" value="Genomic_DNA"/>
</dbReference>
<evidence type="ECO:0000313" key="7">
    <source>
        <dbReference type="Proteomes" id="UP000274448"/>
    </source>
</evidence>
<dbReference type="RefSeq" id="YP_003986659.1">
    <property type="nucleotide sequence ID" value="NC_014649.1"/>
</dbReference>
<reference evidence="4 7" key="3">
    <citation type="submission" date="2014-10" db="EMBL/GenBank/DDBJ databases">
        <title>Pan-genome analysis of Brazilian lineage A amoebal mimiviruses.</title>
        <authorList>
            <person name="Assis F.L."/>
            <person name="Abrahao J.S."/>
            <person name="Kroon E.G."/>
            <person name="Dornas F.P."/>
            <person name="Andrade K.R."/>
            <person name="Borato P.V.M."/>
            <person name="Pilotto M.R."/>
            <person name="Benamar S."/>
            <person name="LaScola B."/>
            <person name="Colson P."/>
        </authorList>
    </citation>
    <scope>NUCLEOTIDE SEQUENCE [LARGE SCALE GENOMIC DNA]</scope>
    <source>
        <strain evidence="4 7">Amazonia</strain>
    </source>
</reference>
<keyword evidence="5" id="KW-1185">Reference proteome</keyword>
<dbReference type="Proteomes" id="UP000274448">
    <property type="component" value="Segment"/>
</dbReference>
<accession>A0A0G2Y4R1</accession>
<dbReference type="Proteomes" id="UP000201519">
    <property type="component" value="Segment"/>
</dbReference>